<evidence type="ECO:0000259" key="2">
    <source>
        <dbReference type="PROSITE" id="PS50110"/>
    </source>
</evidence>
<dbReference type="EMBL" id="FNAN01000033">
    <property type="protein sequence ID" value="SDH31963.1"/>
    <property type="molecule type" value="Genomic_DNA"/>
</dbReference>
<feature type="domain" description="Response regulatory" evidence="2">
    <location>
        <begin position="2"/>
        <end position="113"/>
    </location>
</feature>
<proteinExistence type="predicted"/>
<protein>
    <submittedName>
        <fullName evidence="4">Two component transcriptional regulator, LytTR family</fullName>
    </submittedName>
</protein>
<evidence type="ECO:0000313" key="4">
    <source>
        <dbReference type="EMBL" id="SDH31963.1"/>
    </source>
</evidence>
<dbReference type="STRING" id="659014.SAMN04487996_13323"/>
<dbReference type="Pfam" id="PF04397">
    <property type="entry name" value="LytTR"/>
    <property type="match status" value="1"/>
</dbReference>
<dbReference type="OrthoDB" id="1646880at2"/>
<dbReference type="SMART" id="SM00850">
    <property type="entry name" value="LytTR"/>
    <property type="match status" value="1"/>
</dbReference>
<dbReference type="GO" id="GO:0000156">
    <property type="term" value="F:phosphorelay response regulator activity"/>
    <property type="evidence" value="ECO:0007669"/>
    <property type="project" value="InterPro"/>
</dbReference>
<dbReference type="Gene3D" id="3.40.50.2300">
    <property type="match status" value="1"/>
</dbReference>
<dbReference type="AlphaFoldDB" id="A0A1G8BG19"/>
<dbReference type="PANTHER" id="PTHR37299">
    <property type="entry name" value="TRANSCRIPTIONAL REGULATOR-RELATED"/>
    <property type="match status" value="1"/>
</dbReference>
<organism evidence="4 5">
    <name type="scientific">Dyadobacter soli</name>
    <dbReference type="NCBI Taxonomy" id="659014"/>
    <lineage>
        <taxon>Bacteria</taxon>
        <taxon>Pseudomonadati</taxon>
        <taxon>Bacteroidota</taxon>
        <taxon>Cytophagia</taxon>
        <taxon>Cytophagales</taxon>
        <taxon>Spirosomataceae</taxon>
        <taxon>Dyadobacter</taxon>
    </lineage>
</organism>
<dbReference type="Pfam" id="PF00072">
    <property type="entry name" value="Response_reg"/>
    <property type="match status" value="1"/>
</dbReference>
<accession>A0A1G8BG19</accession>
<dbReference type="InterPro" id="IPR001789">
    <property type="entry name" value="Sig_transdc_resp-reg_receiver"/>
</dbReference>
<dbReference type="PROSITE" id="PS50930">
    <property type="entry name" value="HTH_LYTTR"/>
    <property type="match status" value="1"/>
</dbReference>
<keyword evidence="5" id="KW-1185">Reference proteome</keyword>
<dbReference type="InterPro" id="IPR007492">
    <property type="entry name" value="LytTR_DNA-bd_dom"/>
</dbReference>
<gene>
    <name evidence="4" type="ORF">SAMN04487996_13323</name>
</gene>
<dbReference type="GO" id="GO:0003677">
    <property type="term" value="F:DNA binding"/>
    <property type="evidence" value="ECO:0007669"/>
    <property type="project" value="InterPro"/>
</dbReference>
<dbReference type="InterPro" id="IPR046947">
    <property type="entry name" value="LytR-like"/>
</dbReference>
<sequence length="231" mass="26528">MKCVIIDDEPLALSILENYIAAFPVLELVGKFDDAIEGGRFLKTNEVDLLFIDINMPDVTGLELVAKLEARPMVIFTTAYKKFAYEGFELEAVDYLLKPITIERFEKAVQKAAERFELKKPRQNEESIVVRSEYRAIKIALSDIAYIEGMEDYIKIHLLSSRHPVMTLMSLKGILENLPDRAFSRIHRSYIVPNLQVKSIQNKKVKLLSGTELPVSDSYLDFIEKWKNRQA</sequence>
<evidence type="ECO:0000256" key="1">
    <source>
        <dbReference type="PROSITE-ProRule" id="PRU00169"/>
    </source>
</evidence>
<evidence type="ECO:0000259" key="3">
    <source>
        <dbReference type="PROSITE" id="PS50930"/>
    </source>
</evidence>
<name>A0A1G8BG19_9BACT</name>
<feature type="modified residue" description="4-aspartylphosphate" evidence="1">
    <location>
        <position position="53"/>
    </location>
</feature>
<reference evidence="5" key="1">
    <citation type="submission" date="2016-10" db="EMBL/GenBank/DDBJ databases">
        <authorList>
            <person name="Varghese N."/>
            <person name="Submissions S."/>
        </authorList>
    </citation>
    <scope>NUCLEOTIDE SEQUENCE [LARGE SCALE GENOMIC DNA]</scope>
    <source>
        <strain evidence="5">DSM 25329</strain>
    </source>
</reference>
<dbReference type="Gene3D" id="2.40.50.1020">
    <property type="entry name" value="LytTr DNA-binding domain"/>
    <property type="match status" value="1"/>
</dbReference>
<dbReference type="PROSITE" id="PS50110">
    <property type="entry name" value="RESPONSE_REGULATORY"/>
    <property type="match status" value="1"/>
</dbReference>
<feature type="domain" description="HTH LytTR-type" evidence="3">
    <location>
        <begin position="128"/>
        <end position="220"/>
    </location>
</feature>
<dbReference type="PANTHER" id="PTHR37299:SF1">
    <property type="entry name" value="STAGE 0 SPORULATION PROTEIN A HOMOLOG"/>
    <property type="match status" value="1"/>
</dbReference>
<keyword evidence="1" id="KW-0597">Phosphoprotein</keyword>
<dbReference type="RefSeq" id="WP_090157641.1">
    <property type="nucleotide sequence ID" value="NZ_FNAN01000033.1"/>
</dbReference>
<dbReference type="SMART" id="SM00448">
    <property type="entry name" value="REC"/>
    <property type="match status" value="1"/>
</dbReference>
<evidence type="ECO:0000313" key="5">
    <source>
        <dbReference type="Proteomes" id="UP000198748"/>
    </source>
</evidence>
<dbReference type="InterPro" id="IPR011006">
    <property type="entry name" value="CheY-like_superfamily"/>
</dbReference>
<dbReference type="Proteomes" id="UP000198748">
    <property type="component" value="Unassembled WGS sequence"/>
</dbReference>
<dbReference type="SUPFAM" id="SSF52172">
    <property type="entry name" value="CheY-like"/>
    <property type="match status" value="1"/>
</dbReference>